<dbReference type="EMBL" id="JAIWYP010000014">
    <property type="protein sequence ID" value="KAH3706840.1"/>
    <property type="molecule type" value="Genomic_DNA"/>
</dbReference>
<sequence>MEMVLEFFAISEATTVRNTSKDRNTVTAKEARSPDDIGSTNVRAFKNKSRTMGMSM</sequence>
<dbReference type="Proteomes" id="UP000828390">
    <property type="component" value="Unassembled WGS sequence"/>
</dbReference>
<gene>
    <name evidence="2" type="ORF">DPMN_066230</name>
</gene>
<name>A0A9D3YXF4_DREPO</name>
<reference evidence="2" key="2">
    <citation type="submission" date="2020-11" db="EMBL/GenBank/DDBJ databases">
        <authorList>
            <person name="McCartney M.A."/>
            <person name="Auch B."/>
            <person name="Kono T."/>
            <person name="Mallez S."/>
            <person name="Becker A."/>
            <person name="Gohl D.M."/>
            <person name="Silverstein K.A.T."/>
            <person name="Koren S."/>
            <person name="Bechman K.B."/>
            <person name="Herman A."/>
            <person name="Abrahante J.E."/>
            <person name="Garbe J."/>
        </authorList>
    </citation>
    <scope>NUCLEOTIDE SEQUENCE</scope>
    <source>
        <strain evidence="2">Duluth1</strain>
        <tissue evidence="2">Whole animal</tissue>
    </source>
</reference>
<comment type="caution">
    <text evidence="2">The sequence shown here is derived from an EMBL/GenBank/DDBJ whole genome shotgun (WGS) entry which is preliminary data.</text>
</comment>
<feature type="compositionally biased region" description="Basic and acidic residues" evidence="1">
    <location>
        <begin position="21"/>
        <end position="35"/>
    </location>
</feature>
<evidence type="ECO:0000313" key="2">
    <source>
        <dbReference type="EMBL" id="KAH3706840.1"/>
    </source>
</evidence>
<dbReference type="AlphaFoldDB" id="A0A9D3YXF4"/>
<accession>A0A9D3YXF4</accession>
<organism evidence="2 3">
    <name type="scientific">Dreissena polymorpha</name>
    <name type="common">Zebra mussel</name>
    <name type="synonym">Mytilus polymorpha</name>
    <dbReference type="NCBI Taxonomy" id="45954"/>
    <lineage>
        <taxon>Eukaryota</taxon>
        <taxon>Metazoa</taxon>
        <taxon>Spiralia</taxon>
        <taxon>Lophotrochozoa</taxon>
        <taxon>Mollusca</taxon>
        <taxon>Bivalvia</taxon>
        <taxon>Autobranchia</taxon>
        <taxon>Heteroconchia</taxon>
        <taxon>Euheterodonta</taxon>
        <taxon>Imparidentia</taxon>
        <taxon>Neoheterodontei</taxon>
        <taxon>Myida</taxon>
        <taxon>Dreissenoidea</taxon>
        <taxon>Dreissenidae</taxon>
        <taxon>Dreissena</taxon>
    </lineage>
</organism>
<proteinExistence type="predicted"/>
<keyword evidence="3" id="KW-1185">Reference proteome</keyword>
<reference evidence="2" key="1">
    <citation type="journal article" date="2019" name="bioRxiv">
        <title>The Genome of the Zebra Mussel, Dreissena polymorpha: A Resource for Invasive Species Research.</title>
        <authorList>
            <person name="McCartney M.A."/>
            <person name="Auch B."/>
            <person name="Kono T."/>
            <person name="Mallez S."/>
            <person name="Zhang Y."/>
            <person name="Obille A."/>
            <person name="Becker A."/>
            <person name="Abrahante J.E."/>
            <person name="Garbe J."/>
            <person name="Badalamenti J.P."/>
            <person name="Herman A."/>
            <person name="Mangelson H."/>
            <person name="Liachko I."/>
            <person name="Sullivan S."/>
            <person name="Sone E.D."/>
            <person name="Koren S."/>
            <person name="Silverstein K.A.T."/>
            <person name="Beckman K.B."/>
            <person name="Gohl D.M."/>
        </authorList>
    </citation>
    <scope>NUCLEOTIDE SEQUENCE</scope>
    <source>
        <strain evidence="2">Duluth1</strain>
        <tissue evidence="2">Whole animal</tissue>
    </source>
</reference>
<protein>
    <submittedName>
        <fullName evidence="2">Uncharacterized protein</fullName>
    </submittedName>
</protein>
<evidence type="ECO:0000313" key="3">
    <source>
        <dbReference type="Proteomes" id="UP000828390"/>
    </source>
</evidence>
<feature type="region of interest" description="Disordered" evidence="1">
    <location>
        <begin position="21"/>
        <end position="41"/>
    </location>
</feature>
<evidence type="ECO:0000256" key="1">
    <source>
        <dbReference type="SAM" id="MobiDB-lite"/>
    </source>
</evidence>